<keyword evidence="3" id="KW-0804">Transcription</keyword>
<dbReference type="Gene3D" id="1.10.10.60">
    <property type="entry name" value="Homeodomain-like"/>
    <property type="match status" value="1"/>
</dbReference>
<dbReference type="PROSITE" id="PS01124">
    <property type="entry name" value="HTH_ARAC_FAMILY_2"/>
    <property type="match status" value="1"/>
</dbReference>
<dbReference type="InterPro" id="IPR009057">
    <property type="entry name" value="Homeodomain-like_sf"/>
</dbReference>
<evidence type="ECO:0000256" key="3">
    <source>
        <dbReference type="ARBA" id="ARBA00023163"/>
    </source>
</evidence>
<dbReference type="EMBL" id="VUNS01000027">
    <property type="protein sequence ID" value="MST98974.1"/>
    <property type="molecule type" value="Genomic_DNA"/>
</dbReference>
<protein>
    <submittedName>
        <fullName evidence="5">Helix-turn-helix transcriptional regulator</fullName>
    </submittedName>
</protein>
<dbReference type="Proteomes" id="UP000435649">
    <property type="component" value="Unassembled WGS sequence"/>
</dbReference>
<evidence type="ECO:0000313" key="6">
    <source>
        <dbReference type="Proteomes" id="UP000435649"/>
    </source>
</evidence>
<feature type="domain" description="HTH araC/xylS-type" evidence="4">
    <location>
        <begin position="168"/>
        <end position="266"/>
    </location>
</feature>
<dbReference type="SUPFAM" id="SSF46689">
    <property type="entry name" value="Homeodomain-like"/>
    <property type="match status" value="1"/>
</dbReference>
<dbReference type="GO" id="GO:0043565">
    <property type="term" value="F:sequence-specific DNA binding"/>
    <property type="evidence" value="ECO:0007669"/>
    <property type="project" value="InterPro"/>
</dbReference>
<accession>A0A844G7Q3</accession>
<evidence type="ECO:0000256" key="2">
    <source>
        <dbReference type="ARBA" id="ARBA00023125"/>
    </source>
</evidence>
<evidence type="ECO:0000256" key="1">
    <source>
        <dbReference type="ARBA" id="ARBA00023015"/>
    </source>
</evidence>
<keyword evidence="2" id="KW-0238">DNA-binding</keyword>
<dbReference type="InterPro" id="IPR018060">
    <property type="entry name" value="HTH_AraC"/>
</dbReference>
<dbReference type="PANTHER" id="PTHR43280:SF2">
    <property type="entry name" value="HTH-TYPE TRANSCRIPTIONAL REGULATOR EXSA"/>
    <property type="match status" value="1"/>
</dbReference>
<gene>
    <name evidence="5" type="ORF">FYJ85_18220</name>
</gene>
<reference evidence="5 6" key="1">
    <citation type="submission" date="2019-08" db="EMBL/GenBank/DDBJ databases">
        <title>In-depth cultivation of the pig gut microbiome towards novel bacterial diversity and tailored functional studies.</title>
        <authorList>
            <person name="Wylensek D."/>
            <person name="Hitch T.C.A."/>
            <person name="Clavel T."/>
        </authorList>
    </citation>
    <scope>NUCLEOTIDE SEQUENCE [LARGE SCALE GENOMIC DNA]</scope>
    <source>
        <strain evidence="5 6">BBE-744-WT-12</strain>
    </source>
</reference>
<comment type="caution">
    <text evidence="5">The sequence shown here is derived from an EMBL/GenBank/DDBJ whole genome shotgun (WGS) entry which is preliminary data.</text>
</comment>
<organism evidence="5 6">
    <name type="scientific">Victivallis lenta</name>
    <dbReference type="NCBI Taxonomy" id="2606640"/>
    <lineage>
        <taxon>Bacteria</taxon>
        <taxon>Pseudomonadati</taxon>
        <taxon>Lentisphaerota</taxon>
        <taxon>Lentisphaeria</taxon>
        <taxon>Victivallales</taxon>
        <taxon>Victivallaceae</taxon>
        <taxon>Victivallis</taxon>
    </lineage>
</organism>
<dbReference type="RefSeq" id="WP_106054274.1">
    <property type="nucleotide sequence ID" value="NZ_CALXOB010000048.1"/>
</dbReference>
<name>A0A844G7Q3_9BACT</name>
<keyword evidence="1" id="KW-0805">Transcription regulation</keyword>
<keyword evidence="6" id="KW-1185">Reference proteome</keyword>
<evidence type="ECO:0000313" key="5">
    <source>
        <dbReference type="EMBL" id="MST98974.1"/>
    </source>
</evidence>
<dbReference type="PANTHER" id="PTHR43280">
    <property type="entry name" value="ARAC-FAMILY TRANSCRIPTIONAL REGULATOR"/>
    <property type="match status" value="1"/>
</dbReference>
<evidence type="ECO:0000259" key="4">
    <source>
        <dbReference type="PROSITE" id="PS01124"/>
    </source>
</evidence>
<sequence>MPLSHFEELGLLSLCGQVDLKFVNFFYGTNPGSWKSRFPYNRLLFILESDGASTFGDGIRSCRAERGSWFLLPPFQEITHDHNETMLHLSIHFRLTVCGGFELLSGRHAFFCGRDPVLVNGVISEIREKDALRLASGLCAWCWTVLHRVMPQVSSSAVPALYANPAYAELFDFFWKHATAATRVGDMAAFLRMAPESFVKKFTRDTGISPGKFLNRIVAAHAMTMLSGDRRSIKEIAAALEFCNEFYFSRFFRRESGMSPREFRKRFLPAAFPEFPRP</sequence>
<dbReference type="Pfam" id="PF12833">
    <property type="entry name" value="HTH_18"/>
    <property type="match status" value="1"/>
</dbReference>
<dbReference type="SMART" id="SM00342">
    <property type="entry name" value="HTH_ARAC"/>
    <property type="match status" value="1"/>
</dbReference>
<dbReference type="AlphaFoldDB" id="A0A844G7Q3"/>
<proteinExistence type="predicted"/>
<dbReference type="GO" id="GO:0003700">
    <property type="term" value="F:DNA-binding transcription factor activity"/>
    <property type="evidence" value="ECO:0007669"/>
    <property type="project" value="InterPro"/>
</dbReference>